<evidence type="ECO:0000313" key="2">
    <source>
        <dbReference type="Proteomes" id="UP000007589"/>
    </source>
</evidence>
<reference evidence="2" key="1">
    <citation type="submission" date="2012-02" db="EMBL/GenBank/DDBJ databases">
        <title>Complete genome sequence of Rickettsia australis strain Cutlack.</title>
        <authorList>
            <person name="Johnson S.L."/>
            <person name="Munk A.C."/>
            <person name="Han S."/>
            <person name="Bruce D.C."/>
            <person name="Dasch G.A."/>
        </authorList>
    </citation>
    <scope>NUCLEOTIDE SEQUENCE [LARGE SCALE GENOMIC DNA]</scope>
    <source>
        <strain evidence="2">Cutlack</strain>
    </source>
</reference>
<sequence>MKQKKDITALYEVLHANNESQNQEAHRLYIFIYRLIK</sequence>
<dbReference type="AlphaFoldDB" id="H8K9R7"/>
<dbReference type="Proteomes" id="UP000007589">
    <property type="component" value="Chromosome"/>
</dbReference>
<keyword evidence="2" id="KW-1185">Reference proteome</keyword>
<dbReference type="HOGENOM" id="CLU_3347984_0_0_5"/>
<name>H8K9R7_RICAC</name>
<gene>
    <name evidence="1" type="ordered locus">MC5_02000</name>
</gene>
<organism evidence="1 2">
    <name type="scientific">Rickettsia australis (strain Cutlack)</name>
    <dbReference type="NCBI Taxonomy" id="1105110"/>
    <lineage>
        <taxon>Bacteria</taxon>
        <taxon>Pseudomonadati</taxon>
        <taxon>Pseudomonadota</taxon>
        <taxon>Alphaproteobacteria</taxon>
        <taxon>Rickettsiales</taxon>
        <taxon>Rickettsiaceae</taxon>
        <taxon>Rickettsieae</taxon>
        <taxon>Rickettsia</taxon>
        <taxon>spotted fever group</taxon>
    </lineage>
</organism>
<dbReference type="EMBL" id="CP003338">
    <property type="protein sequence ID" value="AFC70787.1"/>
    <property type="molecule type" value="Genomic_DNA"/>
</dbReference>
<accession>H8K9R7</accession>
<protein>
    <submittedName>
        <fullName evidence="1">Uncharacterized protein</fullName>
    </submittedName>
</protein>
<dbReference type="KEGG" id="rau:MC5_02000"/>
<evidence type="ECO:0000313" key="1">
    <source>
        <dbReference type="EMBL" id="AFC70787.1"/>
    </source>
</evidence>
<proteinExistence type="predicted"/>